<feature type="region of interest" description="Disordered" evidence="1">
    <location>
        <begin position="29"/>
        <end position="50"/>
    </location>
</feature>
<gene>
    <name evidence="2" type="ORF">E0W69_014190</name>
</gene>
<evidence type="ECO:0000256" key="1">
    <source>
        <dbReference type="SAM" id="MobiDB-lite"/>
    </source>
</evidence>
<dbReference type="KEGG" id="arac:E0W69_014190"/>
<dbReference type="AlphaFoldDB" id="A0A5P2GDT2"/>
<organism evidence="2 3">
    <name type="scientific">Rhizosphaericola mali</name>
    <dbReference type="NCBI Taxonomy" id="2545455"/>
    <lineage>
        <taxon>Bacteria</taxon>
        <taxon>Pseudomonadati</taxon>
        <taxon>Bacteroidota</taxon>
        <taxon>Chitinophagia</taxon>
        <taxon>Chitinophagales</taxon>
        <taxon>Chitinophagaceae</taxon>
        <taxon>Rhizosphaericola</taxon>
    </lineage>
</organism>
<dbReference type="PROSITE" id="PS51257">
    <property type="entry name" value="PROKAR_LIPOPROTEIN"/>
    <property type="match status" value="1"/>
</dbReference>
<name>A0A5P2GDT2_9BACT</name>
<dbReference type="Proteomes" id="UP000292424">
    <property type="component" value="Chromosome"/>
</dbReference>
<evidence type="ECO:0000313" key="2">
    <source>
        <dbReference type="EMBL" id="QES89761.1"/>
    </source>
</evidence>
<dbReference type="EMBL" id="CP044016">
    <property type="protein sequence ID" value="QES89761.1"/>
    <property type="molecule type" value="Genomic_DNA"/>
</dbReference>
<evidence type="ECO:0000313" key="3">
    <source>
        <dbReference type="Proteomes" id="UP000292424"/>
    </source>
</evidence>
<keyword evidence="3" id="KW-1185">Reference proteome</keyword>
<protein>
    <submittedName>
        <fullName evidence="2">Uncharacterized protein</fullName>
    </submittedName>
</protein>
<reference evidence="2 3" key="1">
    <citation type="submission" date="2019-09" db="EMBL/GenBank/DDBJ databases">
        <title>Complete genome sequence of Arachidicoccus sp. B3-10 isolated from apple orchard soil.</title>
        <authorList>
            <person name="Kim H.S."/>
            <person name="Han K.-I."/>
            <person name="Suh M.K."/>
            <person name="Lee K.C."/>
            <person name="Eom M.K."/>
            <person name="Kim J.-S."/>
            <person name="Kang S.W."/>
            <person name="Sin Y."/>
            <person name="Lee J.-S."/>
        </authorList>
    </citation>
    <scope>NUCLEOTIDE SEQUENCE [LARGE SCALE GENOMIC DNA]</scope>
    <source>
        <strain evidence="2 3">B3-10</strain>
    </source>
</reference>
<dbReference type="Gene3D" id="3.40.30.40">
    <property type="entry name" value="Perfringolysin"/>
    <property type="match status" value="1"/>
</dbReference>
<accession>A0A5P2GDT2</accession>
<proteinExistence type="predicted"/>
<dbReference type="RefSeq" id="WP_131330706.1">
    <property type="nucleotide sequence ID" value="NZ_CP044016.1"/>
</dbReference>
<sequence>MHLISRKKNTIAAFILPIIIIAASCSKSNNDVTPEKPVTPPTTSTDSTKKDSNIVSVAKRDTIIYQNVAVEEFPILRKSFGDSIALGMYVTNTNSLLTLFPNVKILDNAFWSTETYFTEAIGDSFSYDAIPNKKNQNAFIQNFLKYDHSFQQWVGSSVGTRAELNGRFNNLRATLGTKDDVKELFGLDKSDTSSLDSNYTRMYYTMEATKFNVTLENNPYGPDNYSNIKNGSSDWTKYFGQDNPYFINTISYGYGVTMIFESKDSTKLQAALSHLFSQSSASLKAGTALASLSTEDQTVLDATKYYGFKLGIGTVSSHKVSDGIMDAYQYITAVTDDDSFIGYPIRYTLNGYKKSDPTLKVNFSWAYYTTYQPTGSK</sequence>